<dbReference type="Gene3D" id="2.30.29.30">
    <property type="entry name" value="Pleckstrin-homology domain (PH domain)/Phosphotyrosine-binding domain (PTB)"/>
    <property type="match status" value="2"/>
</dbReference>
<organism evidence="11 12">
    <name type="scientific">Candidula unifasciata</name>
    <dbReference type="NCBI Taxonomy" id="100452"/>
    <lineage>
        <taxon>Eukaryota</taxon>
        <taxon>Metazoa</taxon>
        <taxon>Spiralia</taxon>
        <taxon>Lophotrochozoa</taxon>
        <taxon>Mollusca</taxon>
        <taxon>Gastropoda</taxon>
        <taxon>Heterobranchia</taxon>
        <taxon>Euthyneura</taxon>
        <taxon>Panpulmonata</taxon>
        <taxon>Eupulmonata</taxon>
        <taxon>Stylommatophora</taxon>
        <taxon>Helicina</taxon>
        <taxon>Helicoidea</taxon>
        <taxon>Geomitridae</taxon>
        <taxon>Candidula</taxon>
    </lineage>
</organism>
<evidence type="ECO:0000256" key="2">
    <source>
        <dbReference type="ARBA" id="ARBA00015710"/>
    </source>
</evidence>
<keyword evidence="5" id="KW-0677">Repeat</keyword>
<feature type="domain" description="PH" evidence="10">
    <location>
        <begin position="1"/>
        <end position="91"/>
    </location>
</feature>
<evidence type="ECO:0000256" key="9">
    <source>
        <dbReference type="ARBA" id="ARBA00046145"/>
    </source>
</evidence>
<evidence type="ECO:0000313" key="11">
    <source>
        <dbReference type="EMBL" id="CAG5134912.1"/>
    </source>
</evidence>
<evidence type="ECO:0000256" key="5">
    <source>
        <dbReference type="ARBA" id="ARBA00022737"/>
    </source>
</evidence>
<dbReference type="GO" id="GO:0005886">
    <property type="term" value="C:plasma membrane"/>
    <property type="evidence" value="ECO:0007669"/>
    <property type="project" value="TreeGrafter"/>
</dbReference>
<evidence type="ECO:0000313" key="12">
    <source>
        <dbReference type="Proteomes" id="UP000678393"/>
    </source>
</evidence>
<evidence type="ECO:0000256" key="4">
    <source>
        <dbReference type="ARBA" id="ARBA00022604"/>
    </source>
</evidence>
<dbReference type="Proteomes" id="UP000678393">
    <property type="component" value="Unassembled WGS sequence"/>
</dbReference>
<evidence type="ECO:0000256" key="8">
    <source>
        <dbReference type="ARBA" id="ARBA00033282"/>
    </source>
</evidence>
<reference evidence="11" key="1">
    <citation type="submission" date="2021-04" db="EMBL/GenBank/DDBJ databases">
        <authorList>
            <consortium name="Molecular Ecology Group"/>
        </authorList>
    </citation>
    <scope>NUCLEOTIDE SEQUENCE</scope>
</reference>
<dbReference type="EMBL" id="CAJHNH020007756">
    <property type="protein sequence ID" value="CAG5134912.1"/>
    <property type="molecule type" value="Genomic_DNA"/>
</dbReference>
<dbReference type="SUPFAM" id="SSF50729">
    <property type="entry name" value="PH domain-like"/>
    <property type="match status" value="2"/>
</dbReference>
<sequence>TMKKKFFVLRSTSSSGPARLEYYDNEKKFQSGSLPKRSIHLYTCFNINKKKDSRSGRFGIVLYTVPDSFTVLTETQAEQEAWLDVMLEYQNEYLPDGDVGKEHYEHVWQVTMQPKGLGQGKGLKGQYRMCLNSTTISLFKVSAKQPQFSTQ</sequence>
<comment type="function">
    <text evidence="9">Activates phosphatidylinositol 3-kinase when bound to the regulatory p85 subunit. May mediate the control of various cellular processes by insulin-like peptides. When phosphorylated by the insulin receptor binds specifically to various cellular proteins containing SH2 domains. Involved in control of cell proliferation, cell size, and body and organ growth throughout development. Also has a role in a signaling pathway controlling the physiological response required to endure periods of low nutrient conditions. Insulin/insulin-like growth factor (IGF) signaling pathway has a role in regulating aging and is necessary in the ovary for vitellogenic maturation.</text>
</comment>
<dbReference type="PRINTS" id="PR00628">
    <property type="entry name" value="INSULINRSI"/>
</dbReference>
<dbReference type="OrthoDB" id="946068at2759"/>
<keyword evidence="6" id="KW-0221">Differentiation</keyword>
<comment type="caution">
    <text evidence="11">The sequence shown here is derived from an EMBL/GenBank/DDBJ whole genome shotgun (WGS) entry which is preliminary data.</text>
</comment>
<feature type="non-terminal residue" evidence="11">
    <location>
        <position position="1"/>
    </location>
</feature>
<dbReference type="InterPro" id="IPR002404">
    <property type="entry name" value="IRS_PTB"/>
</dbReference>
<dbReference type="GO" id="GO:0008286">
    <property type="term" value="P:insulin receptor signaling pathway"/>
    <property type="evidence" value="ECO:0007669"/>
    <property type="project" value="InterPro"/>
</dbReference>
<evidence type="ECO:0000256" key="7">
    <source>
        <dbReference type="ARBA" id="ARBA00022943"/>
    </source>
</evidence>
<dbReference type="InterPro" id="IPR001849">
    <property type="entry name" value="PH_domain"/>
</dbReference>
<dbReference type="InterPro" id="IPR039011">
    <property type="entry name" value="IRS"/>
</dbReference>
<feature type="non-terminal residue" evidence="11">
    <location>
        <position position="151"/>
    </location>
</feature>
<evidence type="ECO:0000256" key="3">
    <source>
        <dbReference type="ARBA" id="ARBA00022553"/>
    </source>
</evidence>
<dbReference type="GO" id="GO:0043548">
    <property type="term" value="F:phosphatidylinositol 3-kinase binding"/>
    <property type="evidence" value="ECO:0007669"/>
    <property type="project" value="TreeGrafter"/>
</dbReference>
<keyword evidence="3" id="KW-0597">Phosphoprotein</keyword>
<protein>
    <recommendedName>
        <fullName evidence="2">Insulin receptor substrate 1</fullName>
    </recommendedName>
    <alternativeName>
        <fullName evidence="8">Protein chico</fullName>
    </alternativeName>
</protein>
<evidence type="ECO:0000256" key="1">
    <source>
        <dbReference type="ARBA" id="ARBA00011440"/>
    </source>
</evidence>
<evidence type="ECO:0000256" key="6">
    <source>
        <dbReference type="ARBA" id="ARBA00022782"/>
    </source>
</evidence>
<evidence type="ECO:0000259" key="10">
    <source>
        <dbReference type="PROSITE" id="PS50003"/>
    </source>
</evidence>
<gene>
    <name evidence="11" type="ORF">CUNI_LOCUS20470</name>
</gene>
<keyword evidence="7" id="KW-0896">Oogenesis</keyword>
<accession>A0A8S4A3R9</accession>
<dbReference type="PANTHER" id="PTHR10614:SF13">
    <property type="entry name" value="INSULIN RECEPTOR SUBSTRATE 1"/>
    <property type="match status" value="1"/>
</dbReference>
<dbReference type="InterPro" id="IPR011993">
    <property type="entry name" value="PH-like_dom_sf"/>
</dbReference>
<dbReference type="PANTHER" id="PTHR10614">
    <property type="entry name" value="INSULIN RECEPTOR SUBSTRATE"/>
    <property type="match status" value="1"/>
</dbReference>
<dbReference type="AlphaFoldDB" id="A0A8S4A3R9"/>
<comment type="subunit">
    <text evidence="1">Bindings to phosphatidylinositol 3-kinase and SHP2.</text>
</comment>
<dbReference type="GO" id="GO:0005829">
    <property type="term" value="C:cytosol"/>
    <property type="evidence" value="ECO:0007669"/>
    <property type="project" value="TreeGrafter"/>
</dbReference>
<keyword evidence="4" id="KW-0341">Growth regulation</keyword>
<name>A0A8S4A3R9_9EUPU</name>
<proteinExistence type="predicted"/>
<dbReference type="PROSITE" id="PS50003">
    <property type="entry name" value="PH_DOMAIN"/>
    <property type="match status" value="1"/>
</dbReference>
<dbReference type="GO" id="GO:0048477">
    <property type="term" value="P:oogenesis"/>
    <property type="evidence" value="ECO:0007669"/>
    <property type="project" value="UniProtKB-KW"/>
</dbReference>
<dbReference type="GO" id="GO:0005158">
    <property type="term" value="F:insulin receptor binding"/>
    <property type="evidence" value="ECO:0007669"/>
    <property type="project" value="InterPro"/>
</dbReference>
<keyword evidence="12" id="KW-1185">Reference proteome</keyword>